<dbReference type="PATRIC" id="fig|862908.3.peg.765"/>
<feature type="domain" description="Schlafen AlbA-2" evidence="1">
    <location>
        <begin position="24"/>
        <end position="155"/>
    </location>
</feature>
<dbReference type="InterPro" id="IPR007421">
    <property type="entry name" value="Schlafen_AlbA_2_dom"/>
</dbReference>
<dbReference type="OrthoDB" id="9789524at2"/>
<dbReference type="EMBL" id="FQ312005">
    <property type="protein sequence ID" value="CBW25699.1"/>
    <property type="molecule type" value="Genomic_DNA"/>
</dbReference>
<dbReference type="PANTHER" id="PTHR30595">
    <property type="entry name" value="GLPR-RELATED TRANSCRIPTIONAL REPRESSOR"/>
    <property type="match status" value="1"/>
</dbReference>
<evidence type="ECO:0000313" key="2">
    <source>
        <dbReference type="EMBL" id="CBW25699.1"/>
    </source>
</evidence>
<evidence type="ECO:0000259" key="1">
    <source>
        <dbReference type="Pfam" id="PF04326"/>
    </source>
</evidence>
<gene>
    <name evidence="2" type="ordered locus">BMS_0801</name>
</gene>
<reference evidence="3" key="1">
    <citation type="journal article" date="2013" name="ISME J.">
        <title>A small predatory core genome in the divergent marine Bacteriovorax marinus SJ and the terrestrial Bdellovibrio bacteriovorus.</title>
        <authorList>
            <person name="Crossman L.C."/>
            <person name="Chen H."/>
            <person name="Cerdeno-Tarraga A.M."/>
            <person name="Brooks K."/>
            <person name="Quail M.A."/>
            <person name="Pineiro S.A."/>
            <person name="Hobley L."/>
            <person name="Sockett R.E."/>
            <person name="Bentley S.D."/>
            <person name="Parkhill J."/>
            <person name="Williams H.N."/>
            <person name="Stine O.C."/>
        </authorList>
    </citation>
    <scope>NUCLEOTIDE SEQUENCE [LARGE SCALE GENOMIC DNA]</scope>
    <source>
        <strain evidence="3">ATCC BAA-682 / DSM 15412 / SJ</strain>
    </source>
</reference>
<dbReference type="AlphaFoldDB" id="E1X5Y2"/>
<dbReference type="eggNOG" id="COG2865">
    <property type="taxonomic scope" value="Bacteria"/>
</dbReference>
<dbReference type="Proteomes" id="UP000008963">
    <property type="component" value="Chromosome"/>
</dbReference>
<dbReference type="InterPro" id="IPR038461">
    <property type="entry name" value="Schlafen_AlbA_2_dom_sf"/>
</dbReference>
<organism evidence="2 3">
    <name type="scientific">Halobacteriovorax marinus (strain ATCC BAA-682 / DSM 15412 / SJ)</name>
    <name type="common">Bacteriovorax marinus</name>
    <dbReference type="NCBI Taxonomy" id="862908"/>
    <lineage>
        <taxon>Bacteria</taxon>
        <taxon>Pseudomonadati</taxon>
        <taxon>Bdellovibrionota</taxon>
        <taxon>Bacteriovoracia</taxon>
        <taxon>Bacteriovoracales</taxon>
        <taxon>Halobacteriovoraceae</taxon>
        <taxon>Halobacteriovorax</taxon>
    </lineage>
</organism>
<protein>
    <recommendedName>
        <fullName evidence="1">Schlafen AlbA-2 domain-containing protein</fullName>
    </recommendedName>
</protein>
<name>E1X5Y2_HALMS</name>
<dbReference type="RefSeq" id="WP_014243484.1">
    <property type="nucleotide sequence ID" value="NC_016620.1"/>
</dbReference>
<evidence type="ECO:0000313" key="3">
    <source>
        <dbReference type="Proteomes" id="UP000008963"/>
    </source>
</evidence>
<accession>E1X5Y2</accession>
<dbReference type="STRING" id="862908.BMS_0801"/>
<keyword evidence="3" id="KW-1185">Reference proteome</keyword>
<dbReference type="KEGG" id="bmx:BMS_0801"/>
<sequence length="400" mass="45438">MNYSDISEINEAEIRALIENEVIENAHLEYKKDIHFNNDKEKKELLADICSFCNIGGGVILYGIDEKRDEGKTTGLPSSVCGLSVNLDEVIRKIDESVRHSIEPRVIGLKMAQLEVDEKIVLVIFIPRSINPPHMVTFKGSSRFWRRANASKYQMGMEEIRESILGGNNLRTKIKEFRNQRIGSILSNDTPVELVSSPKIILHIIPIDNFLNPKIDLSKINQNDRLGYFPVTGASCNERLNYDGFYTYWASSYESGGENYSYTQVYRNGVIESVDAFSIGERGEDKQKLIPSVSYEEDLIKFTDRVLGYLARDGVSGPAILYLSLLGVRGYEMAIGSGFLPRFNKTTIDKDDLILPEIYIEDIENFSALSVLKSSFDLIWNACGFERSFNFDENGNWKRR</sequence>
<dbReference type="HOGENOM" id="CLU_710990_0_0_7"/>
<dbReference type="Gene3D" id="3.30.950.30">
    <property type="entry name" value="Schlafen, AAA domain"/>
    <property type="match status" value="1"/>
</dbReference>
<proteinExistence type="predicted"/>
<dbReference type="Pfam" id="PF04326">
    <property type="entry name" value="SLFN_AlbA_2"/>
    <property type="match status" value="1"/>
</dbReference>
<dbReference type="PANTHER" id="PTHR30595:SF6">
    <property type="entry name" value="SCHLAFEN ALBA-2 DOMAIN-CONTAINING PROTEIN"/>
    <property type="match status" value="1"/>
</dbReference>